<name>A0ACA9M6E3_9GLOM</name>
<accession>A0ACA9M6E3</accession>
<comment type="caution">
    <text evidence="1">The sequence shown here is derived from an EMBL/GenBank/DDBJ whole genome shotgun (WGS) entry which is preliminary data.</text>
</comment>
<evidence type="ECO:0000313" key="1">
    <source>
        <dbReference type="EMBL" id="CAG8567051.1"/>
    </source>
</evidence>
<gene>
    <name evidence="1" type="ORF">ACOLOM_LOCUS5450</name>
</gene>
<dbReference type="EMBL" id="CAJVPT010010092">
    <property type="protein sequence ID" value="CAG8567051.1"/>
    <property type="molecule type" value="Genomic_DNA"/>
</dbReference>
<evidence type="ECO:0000313" key="2">
    <source>
        <dbReference type="Proteomes" id="UP000789525"/>
    </source>
</evidence>
<protein>
    <submittedName>
        <fullName evidence="1">4622_t:CDS:1</fullName>
    </submittedName>
</protein>
<proteinExistence type="predicted"/>
<dbReference type="Proteomes" id="UP000789525">
    <property type="component" value="Unassembled WGS sequence"/>
</dbReference>
<sequence length="248" mass="28958">MDFKAYLASSSEENSESDVEVSRQKLRNLLNEAVSHDQSDVEQEMEITFTPGLREITEETSENKPVENETTIEAYKRKQLERKKKKKATRKLNSINEGKTEDININFDDPFFSSSRSNKSKGVHKMSQQDRMEMNRKKAELELLVAGDEDDHERRHFDMKEIIKNEKKKGRKKKLDKGAQNDNDSFEINTDDSRFAALYNSHHFAIDPTNSHFKKTKAMSRLLEEQRFDMNGKDKRNITEKNEVLSFS</sequence>
<organism evidence="1 2">
    <name type="scientific">Acaulospora colombiana</name>
    <dbReference type="NCBI Taxonomy" id="27376"/>
    <lineage>
        <taxon>Eukaryota</taxon>
        <taxon>Fungi</taxon>
        <taxon>Fungi incertae sedis</taxon>
        <taxon>Mucoromycota</taxon>
        <taxon>Glomeromycotina</taxon>
        <taxon>Glomeromycetes</taxon>
        <taxon>Diversisporales</taxon>
        <taxon>Acaulosporaceae</taxon>
        <taxon>Acaulospora</taxon>
    </lineage>
</organism>
<keyword evidence="2" id="KW-1185">Reference proteome</keyword>
<reference evidence="1" key="1">
    <citation type="submission" date="2021-06" db="EMBL/GenBank/DDBJ databases">
        <authorList>
            <person name="Kallberg Y."/>
            <person name="Tangrot J."/>
            <person name="Rosling A."/>
        </authorList>
    </citation>
    <scope>NUCLEOTIDE SEQUENCE</scope>
    <source>
        <strain evidence="1">CL356</strain>
    </source>
</reference>